<dbReference type="InterPro" id="IPR036874">
    <property type="entry name" value="Carbonic_anhydrase_sf"/>
</dbReference>
<keyword evidence="5 8" id="KW-0456">Lyase</keyword>
<feature type="binding site" evidence="7">
    <location>
        <position position="104"/>
    </location>
    <ligand>
        <name>Zn(2+)</name>
        <dbReference type="ChEBI" id="CHEBI:29105"/>
    </ligand>
</feature>
<feature type="binding site" evidence="7">
    <location>
        <position position="47"/>
    </location>
    <ligand>
        <name>Zn(2+)</name>
        <dbReference type="ChEBI" id="CHEBI:29105"/>
    </ligand>
</feature>
<evidence type="ECO:0000256" key="1">
    <source>
        <dbReference type="ARBA" id="ARBA00006217"/>
    </source>
</evidence>
<keyword evidence="10" id="KW-1185">Reference proteome</keyword>
<dbReference type="OMA" id="WHYIIET"/>
<dbReference type="GO" id="GO:0034599">
    <property type="term" value="P:cellular response to oxidative stress"/>
    <property type="evidence" value="ECO:0007669"/>
    <property type="project" value="TreeGrafter"/>
</dbReference>
<reference evidence="9 10" key="1">
    <citation type="journal article" date="2012" name="Science">
        <title>The Paleozoic origin of enzymatic lignin decomposition reconstructed from 31 fungal genomes.</title>
        <authorList>
            <person name="Floudas D."/>
            <person name="Binder M."/>
            <person name="Riley R."/>
            <person name="Barry K."/>
            <person name="Blanchette R.A."/>
            <person name="Henrissat B."/>
            <person name="Martinez A.T."/>
            <person name="Otillar R."/>
            <person name="Spatafora J.W."/>
            <person name="Yadav J.S."/>
            <person name="Aerts A."/>
            <person name="Benoit I."/>
            <person name="Boyd A."/>
            <person name="Carlson A."/>
            <person name="Copeland A."/>
            <person name="Coutinho P.M."/>
            <person name="de Vries R.P."/>
            <person name="Ferreira P."/>
            <person name="Findley K."/>
            <person name="Foster B."/>
            <person name="Gaskell J."/>
            <person name="Glotzer D."/>
            <person name="Gorecki P."/>
            <person name="Heitman J."/>
            <person name="Hesse C."/>
            <person name="Hori C."/>
            <person name="Igarashi K."/>
            <person name="Jurgens J.A."/>
            <person name="Kallen N."/>
            <person name="Kersten P."/>
            <person name="Kohler A."/>
            <person name="Kuees U."/>
            <person name="Kumar T.K.A."/>
            <person name="Kuo A."/>
            <person name="LaButti K."/>
            <person name="Larrondo L.F."/>
            <person name="Lindquist E."/>
            <person name="Ling A."/>
            <person name="Lombard V."/>
            <person name="Lucas S."/>
            <person name="Lundell T."/>
            <person name="Martin R."/>
            <person name="McLaughlin D.J."/>
            <person name="Morgenstern I."/>
            <person name="Morin E."/>
            <person name="Murat C."/>
            <person name="Nagy L.G."/>
            <person name="Nolan M."/>
            <person name="Ohm R.A."/>
            <person name="Patyshakuliyeva A."/>
            <person name="Rokas A."/>
            <person name="Ruiz-Duenas F.J."/>
            <person name="Sabat G."/>
            <person name="Salamov A."/>
            <person name="Samejima M."/>
            <person name="Schmutz J."/>
            <person name="Slot J.C."/>
            <person name="St John F."/>
            <person name="Stenlid J."/>
            <person name="Sun H."/>
            <person name="Sun S."/>
            <person name="Syed K."/>
            <person name="Tsang A."/>
            <person name="Wiebenga A."/>
            <person name="Young D."/>
            <person name="Pisabarro A."/>
            <person name="Eastwood D.C."/>
            <person name="Martin F."/>
            <person name="Cullen D."/>
            <person name="Grigoriev I.V."/>
            <person name="Hibbett D.S."/>
        </authorList>
    </citation>
    <scope>NUCLEOTIDE SEQUENCE [LARGE SCALE GENOMIC DNA]</scope>
    <source>
        <strain evidence="9 10">MD-104</strain>
    </source>
</reference>
<proteinExistence type="inferred from homology"/>
<dbReference type="OrthoDB" id="10248475at2759"/>
<dbReference type="SMART" id="SM00947">
    <property type="entry name" value="Pro_CA"/>
    <property type="match status" value="1"/>
</dbReference>
<dbReference type="PANTHER" id="PTHR11002:SF76">
    <property type="entry name" value="CARBONIC ANHYDRASE"/>
    <property type="match status" value="1"/>
</dbReference>
<dbReference type="Pfam" id="PF00484">
    <property type="entry name" value="Pro_CA"/>
    <property type="match status" value="1"/>
</dbReference>
<comment type="similarity">
    <text evidence="1 8">Belongs to the beta-class carbonic anhydrase family.</text>
</comment>
<dbReference type="InterPro" id="IPR001765">
    <property type="entry name" value="Carbonic_anhydrase"/>
</dbReference>
<comment type="cofactor">
    <cofactor evidence="7">
        <name>Zn(2+)</name>
        <dbReference type="ChEBI" id="CHEBI:29105"/>
    </cofactor>
    <text evidence="7">Binds 1 zinc ion per subunit.</text>
</comment>
<evidence type="ECO:0000256" key="2">
    <source>
        <dbReference type="ARBA" id="ARBA00012925"/>
    </source>
</evidence>
<comment type="catalytic activity">
    <reaction evidence="6 8">
        <text>hydrogencarbonate + H(+) = CO2 + H2O</text>
        <dbReference type="Rhea" id="RHEA:10748"/>
        <dbReference type="ChEBI" id="CHEBI:15377"/>
        <dbReference type="ChEBI" id="CHEBI:15378"/>
        <dbReference type="ChEBI" id="CHEBI:16526"/>
        <dbReference type="ChEBI" id="CHEBI:17544"/>
        <dbReference type="EC" id="4.2.1.1"/>
    </reaction>
</comment>
<feature type="binding site" evidence="7">
    <location>
        <position position="45"/>
    </location>
    <ligand>
        <name>Zn(2+)</name>
        <dbReference type="ChEBI" id="CHEBI:29105"/>
    </ligand>
</feature>
<evidence type="ECO:0000313" key="9">
    <source>
        <dbReference type="EMBL" id="PCH42272.1"/>
    </source>
</evidence>
<dbReference type="EMBL" id="KB468124">
    <property type="protein sequence ID" value="PCH42272.1"/>
    <property type="molecule type" value="Genomic_DNA"/>
</dbReference>
<evidence type="ECO:0000256" key="3">
    <source>
        <dbReference type="ARBA" id="ARBA00022723"/>
    </source>
</evidence>
<evidence type="ECO:0000256" key="8">
    <source>
        <dbReference type="RuleBase" id="RU003956"/>
    </source>
</evidence>
<dbReference type="GO" id="GO:0008270">
    <property type="term" value="F:zinc ion binding"/>
    <property type="evidence" value="ECO:0007669"/>
    <property type="project" value="UniProtKB-UniRule"/>
</dbReference>
<feature type="binding site" evidence="7">
    <location>
        <position position="101"/>
    </location>
    <ligand>
        <name>Zn(2+)</name>
        <dbReference type="ChEBI" id="CHEBI:29105"/>
    </ligand>
</feature>
<evidence type="ECO:0000256" key="6">
    <source>
        <dbReference type="ARBA" id="ARBA00048348"/>
    </source>
</evidence>
<dbReference type="EC" id="4.2.1.1" evidence="2 8"/>
<dbReference type="SUPFAM" id="SSF53056">
    <property type="entry name" value="beta-carbonic anhydrase, cab"/>
    <property type="match status" value="1"/>
</dbReference>
<protein>
    <recommendedName>
        <fullName evidence="2 8">Carbonic anhydrase</fullName>
        <ecNumber evidence="2 8">4.2.1.1</ecNumber>
    </recommendedName>
    <alternativeName>
        <fullName evidence="8">Carbonate dehydratase</fullName>
    </alternativeName>
</protein>
<gene>
    <name evidence="9" type="ORF">WOLCODRAFT_25253</name>
</gene>
<accession>A0A2H3JJB6</accession>
<dbReference type="Gene3D" id="3.40.1050.10">
    <property type="entry name" value="Carbonic anhydrase"/>
    <property type="match status" value="1"/>
</dbReference>
<evidence type="ECO:0000256" key="7">
    <source>
        <dbReference type="PIRSR" id="PIRSR601765-1"/>
    </source>
</evidence>
<dbReference type="STRING" id="742152.A0A2H3JJB6"/>
<evidence type="ECO:0000256" key="4">
    <source>
        <dbReference type="ARBA" id="ARBA00022833"/>
    </source>
</evidence>
<dbReference type="AlphaFoldDB" id="A0A2H3JJB6"/>
<dbReference type="PANTHER" id="PTHR11002">
    <property type="entry name" value="CARBONIC ANHYDRASE"/>
    <property type="match status" value="1"/>
</dbReference>
<sequence>MAAPEDPRELLRKNAQWAVDVESAEPGFFTQCAKGQAPKILWIGCADSRVPESVLTVSKPGDIFVHRNIANQVHLEDDNILSVLTYAVWEVGVTHVIVVGHTHCGGAAACCAAAQAPVATPPSTPLERWLAPLTAIARENGYTPAELVEANVREQVANAAKTEQLRSAWEAGKDVKLYGWVYDIEQGRLHDMGITVTKDNFASA</sequence>
<dbReference type="GO" id="GO:0004089">
    <property type="term" value="F:carbonate dehydratase activity"/>
    <property type="evidence" value="ECO:0007669"/>
    <property type="project" value="UniProtKB-UniRule"/>
</dbReference>
<dbReference type="Proteomes" id="UP000218811">
    <property type="component" value="Unassembled WGS sequence"/>
</dbReference>
<keyword evidence="4 7" id="KW-0862">Zinc</keyword>
<comment type="function">
    <text evidence="8">Reversible hydration of carbon dioxide.</text>
</comment>
<dbReference type="GO" id="GO:0071244">
    <property type="term" value="P:cellular response to carbon dioxide"/>
    <property type="evidence" value="ECO:0007669"/>
    <property type="project" value="TreeGrafter"/>
</dbReference>
<evidence type="ECO:0000256" key="5">
    <source>
        <dbReference type="ARBA" id="ARBA00023239"/>
    </source>
</evidence>
<organism evidence="9 10">
    <name type="scientific">Wolfiporia cocos (strain MD-104)</name>
    <name type="common">Brown rot fungus</name>
    <dbReference type="NCBI Taxonomy" id="742152"/>
    <lineage>
        <taxon>Eukaryota</taxon>
        <taxon>Fungi</taxon>
        <taxon>Dikarya</taxon>
        <taxon>Basidiomycota</taxon>
        <taxon>Agaricomycotina</taxon>
        <taxon>Agaricomycetes</taxon>
        <taxon>Polyporales</taxon>
        <taxon>Phaeolaceae</taxon>
        <taxon>Wolfiporia</taxon>
    </lineage>
</organism>
<name>A0A2H3JJB6_WOLCO</name>
<evidence type="ECO:0000313" key="10">
    <source>
        <dbReference type="Proteomes" id="UP000218811"/>
    </source>
</evidence>
<keyword evidence="3 7" id="KW-0479">Metal-binding</keyword>